<organism evidence="3 4">
    <name type="scientific">Chlamydomonas schloesseri</name>
    <dbReference type="NCBI Taxonomy" id="2026947"/>
    <lineage>
        <taxon>Eukaryota</taxon>
        <taxon>Viridiplantae</taxon>
        <taxon>Chlorophyta</taxon>
        <taxon>core chlorophytes</taxon>
        <taxon>Chlorophyceae</taxon>
        <taxon>CS clade</taxon>
        <taxon>Chlamydomonadales</taxon>
        <taxon>Chlamydomonadaceae</taxon>
        <taxon>Chlamydomonas</taxon>
    </lineage>
</organism>
<dbReference type="EMBL" id="JAEHOD010000086">
    <property type="protein sequence ID" value="KAG2429437.1"/>
    <property type="molecule type" value="Genomic_DNA"/>
</dbReference>
<dbReference type="OrthoDB" id="545290at2759"/>
<feature type="coiled-coil region" evidence="1">
    <location>
        <begin position="70"/>
        <end position="132"/>
    </location>
</feature>
<dbReference type="Proteomes" id="UP000613740">
    <property type="component" value="Unassembled WGS sequence"/>
</dbReference>
<keyword evidence="4" id="KW-1185">Reference proteome</keyword>
<protein>
    <submittedName>
        <fullName evidence="3">Uncharacterized protein</fullName>
    </submittedName>
</protein>
<sequence length="177" mass="17496">MAKKKGGKGKGNAAEAANSPTNSGAPEPENSGPVAEASLSEEPSVTQVTESAPAETTATSSNSATGGADAEQLRKELAAAKAEIDALKAEVARLKASQTVAAAVDTGKTTDLDALTQRIAKLKAEQAEADAARDAAWKQLKNVVADIARLAAPDQTSKAAAGTPTAAAAAAGTFAAA</sequence>
<feature type="compositionally biased region" description="Low complexity" evidence="2">
    <location>
        <begin position="49"/>
        <end position="68"/>
    </location>
</feature>
<keyword evidence="1" id="KW-0175">Coiled coil</keyword>
<reference evidence="3" key="1">
    <citation type="journal article" date="2020" name="bioRxiv">
        <title>Comparative genomics of Chlamydomonas.</title>
        <authorList>
            <person name="Craig R.J."/>
            <person name="Hasan A.R."/>
            <person name="Ness R.W."/>
            <person name="Keightley P.D."/>
        </authorList>
    </citation>
    <scope>NUCLEOTIDE SEQUENCE</scope>
    <source>
        <strain evidence="3">CCAP 11/173</strain>
    </source>
</reference>
<evidence type="ECO:0000256" key="1">
    <source>
        <dbReference type="SAM" id="Coils"/>
    </source>
</evidence>
<proteinExistence type="predicted"/>
<feature type="region of interest" description="Disordered" evidence="2">
    <location>
        <begin position="1"/>
        <end position="70"/>
    </location>
</feature>
<accession>A0A835SQF9</accession>
<dbReference type="AlphaFoldDB" id="A0A835SQF9"/>
<name>A0A835SQF9_9CHLO</name>
<comment type="caution">
    <text evidence="3">The sequence shown here is derived from an EMBL/GenBank/DDBJ whole genome shotgun (WGS) entry which is preliminary data.</text>
</comment>
<evidence type="ECO:0000313" key="4">
    <source>
        <dbReference type="Proteomes" id="UP000613740"/>
    </source>
</evidence>
<evidence type="ECO:0000256" key="2">
    <source>
        <dbReference type="SAM" id="MobiDB-lite"/>
    </source>
</evidence>
<evidence type="ECO:0000313" key="3">
    <source>
        <dbReference type="EMBL" id="KAG2429437.1"/>
    </source>
</evidence>
<gene>
    <name evidence="3" type="ORF">HYH02_014092</name>
</gene>
<dbReference type="Gene3D" id="1.20.5.1700">
    <property type="match status" value="1"/>
</dbReference>